<reference evidence="3 4" key="1">
    <citation type="journal article" date="2017" name="PLoS Biol.">
        <title>The sea cucumber genome provides insights into morphological evolution and visceral regeneration.</title>
        <authorList>
            <person name="Zhang X."/>
            <person name="Sun L."/>
            <person name="Yuan J."/>
            <person name="Sun Y."/>
            <person name="Gao Y."/>
            <person name="Zhang L."/>
            <person name="Li S."/>
            <person name="Dai H."/>
            <person name="Hamel J.F."/>
            <person name="Liu C."/>
            <person name="Yu Y."/>
            <person name="Liu S."/>
            <person name="Lin W."/>
            <person name="Guo K."/>
            <person name="Jin S."/>
            <person name="Xu P."/>
            <person name="Storey K.B."/>
            <person name="Huan P."/>
            <person name="Zhang T."/>
            <person name="Zhou Y."/>
            <person name="Zhang J."/>
            <person name="Lin C."/>
            <person name="Li X."/>
            <person name="Xing L."/>
            <person name="Huo D."/>
            <person name="Sun M."/>
            <person name="Wang L."/>
            <person name="Mercier A."/>
            <person name="Li F."/>
            <person name="Yang H."/>
            <person name="Xiang J."/>
        </authorList>
    </citation>
    <scope>NUCLEOTIDE SEQUENCE [LARGE SCALE GENOMIC DNA]</scope>
    <source>
        <strain evidence="3">Shaxun</strain>
        <tissue evidence="3">Muscle</tissue>
    </source>
</reference>
<comment type="caution">
    <text evidence="3">The sequence shown here is derived from an EMBL/GenBank/DDBJ whole genome shotgun (WGS) entry which is preliminary data.</text>
</comment>
<feature type="compositionally biased region" description="Polar residues" evidence="2">
    <location>
        <begin position="8"/>
        <end position="26"/>
    </location>
</feature>
<sequence>MATAYYRPQSTQPKIDNASTSSPPYNAMQNLLDRVVIADQKHGDELIPTRLPPESLQSARRPEEITDRFTRSIMESQQRELDNYRQGLQRMAEEMVALQQSVSKLEAENSVLRRQLNMHEDAARALVTAENAEVLTKAELLDKFVTLKQALSQQVEESTNYRDKVLSLQNQLIKLNDKERTYIQQEKQMVAQTSLLKERNDKIKKLETTCRQQEMALEKMEKLLKRRLSKASLSPSEKPVADSPVVDALNMENYSLKAQLAQMKADSKPELTSTAAAEKLMKELQLEKAKKRILSLEKEIVEKAREWGREKTSMQLNLDSDRDPGRYRTLPPLEQQYDFSYRNVDNYADRRYMSQRPPQRQPYSRTSPLF</sequence>
<accession>A0A2G8LBG8</accession>
<feature type="compositionally biased region" description="Polar residues" evidence="2">
    <location>
        <begin position="356"/>
        <end position="370"/>
    </location>
</feature>
<dbReference type="Proteomes" id="UP000230750">
    <property type="component" value="Unassembled WGS sequence"/>
</dbReference>
<gene>
    <name evidence="3" type="ORF">BSL78_05492</name>
</gene>
<evidence type="ECO:0000256" key="2">
    <source>
        <dbReference type="SAM" id="MobiDB-lite"/>
    </source>
</evidence>
<evidence type="ECO:0000256" key="1">
    <source>
        <dbReference type="SAM" id="Coils"/>
    </source>
</evidence>
<dbReference type="OrthoDB" id="552574at2759"/>
<feature type="region of interest" description="Disordered" evidence="2">
    <location>
        <begin position="348"/>
        <end position="370"/>
    </location>
</feature>
<evidence type="ECO:0000313" key="4">
    <source>
        <dbReference type="Proteomes" id="UP000230750"/>
    </source>
</evidence>
<dbReference type="EMBL" id="MRZV01000138">
    <property type="protein sequence ID" value="PIK57584.1"/>
    <property type="molecule type" value="Genomic_DNA"/>
</dbReference>
<protein>
    <submittedName>
        <fullName evidence="3">Putative coiled-coil domain-containing protein</fullName>
    </submittedName>
</protein>
<proteinExistence type="predicted"/>
<dbReference type="PANTHER" id="PTHR21623">
    <property type="entry name" value="SPERIOLIN-BINDING FACTOR"/>
    <property type="match status" value="1"/>
</dbReference>
<dbReference type="InterPro" id="IPR039889">
    <property type="entry name" value="CCD33"/>
</dbReference>
<dbReference type="GO" id="GO:0005777">
    <property type="term" value="C:peroxisome"/>
    <property type="evidence" value="ECO:0007669"/>
    <property type="project" value="TreeGrafter"/>
</dbReference>
<keyword evidence="4" id="KW-1185">Reference proteome</keyword>
<feature type="coiled-coil region" evidence="1">
    <location>
        <begin position="74"/>
        <end position="122"/>
    </location>
</feature>
<dbReference type="STRING" id="307972.A0A2G8LBG8"/>
<evidence type="ECO:0000313" key="3">
    <source>
        <dbReference type="EMBL" id="PIK57584.1"/>
    </source>
</evidence>
<organism evidence="3 4">
    <name type="scientific">Stichopus japonicus</name>
    <name type="common">Sea cucumber</name>
    <dbReference type="NCBI Taxonomy" id="307972"/>
    <lineage>
        <taxon>Eukaryota</taxon>
        <taxon>Metazoa</taxon>
        <taxon>Echinodermata</taxon>
        <taxon>Eleutherozoa</taxon>
        <taxon>Echinozoa</taxon>
        <taxon>Holothuroidea</taxon>
        <taxon>Aspidochirotacea</taxon>
        <taxon>Aspidochirotida</taxon>
        <taxon>Stichopodidae</taxon>
        <taxon>Apostichopus</taxon>
    </lineage>
</organism>
<dbReference type="PANTHER" id="PTHR21623:SF2">
    <property type="entry name" value="COILED-COIL DOMAIN-CONTAINING PROTEIN 33"/>
    <property type="match status" value="1"/>
</dbReference>
<dbReference type="AlphaFoldDB" id="A0A2G8LBG8"/>
<keyword evidence="1" id="KW-0175">Coiled coil</keyword>
<feature type="coiled-coil region" evidence="1">
    <location>
        <begin position="168"/>
        <end position="306"/>
    </location>
</feature>
<name>A0A2G8LBG8_STIJA</name>
<feature type="region of interest" description="Disordered" evidence="2">
    <location>
        <begin position="1"/>
        <end position="26"/>
    </location>
</feature>